<feature type="compositionally biased region" description="Polar residues" evidence="2">
    <location>
        <begin position="9"/>
        <end position="19"/>
    </location>
</feature>
<dbReference type="OrthoDB" id="2445852at2759"/>
<proteinExistence type="predicted"/>
<name>A0A9P6KEU2_9FUNG</name>
<dbReference type="AlphaFoldDB" id="A0A9P6KEU2"/>
<evidence type="ECO:0000256" key="1">
    <source>
        <dbReference type="SAM" id="Coils"/>
    </source>
</evidence>
<gene>
    <name evidence="3" type="ORF">BGW38_000645</name>
</gene>
<feature type="coiled-coil region" evidence="1">
    <location>
        <begin position="209"/>
        <end position="312"/>
    </location>
</feature>
<keyword evidence="1" id="KW-0175">Coiled coil</keyword>
<evidence type="ECO:0000313" key="3">
    <source>
        <dbReference type="EMBL" id="KAF9582100.1"/>
    </source>
</evidence>
<sequence length="421" mass="47274">MDRDKKTTSGDSVHQSPESHPSRDSPRGSAPRTPTGSRLRPPSVYSSRTSPSAGPTPVRSPPMFTNRAASQRSGNASAGHQSPALPTPQTDTESRQTSTTPIYSESTILISSTISSTKIQLSDIQPIEPKILERIKSLEISIKQHRDSEAQLLKNISALNVEIEAAREEHDQLMDVGQQELAKLSPEVDEFQNQSLQNSATIHDYWAALRQLEEQANEKDREINDLKMRLAELQESGEQILQDRNEDEGPAIEELQMSKVQIELEILQQEQEREATQVKITEYNDTYGIHAIQTLRKALARSQERADELMQALNSKTSPSEMIDEKKVDELTLLFEKVMHRRLGAIKAGFDEEINAAAKLECERSHEVDVAHQRYLHTNQVSEETEQRASQAEYNLLNEKKTLAELQATSLRLQAQLGQNA</sequence>
<feature type="compositionally biased region" description="Polar residues" evidence="2">
    <location>
        <begin position="44"/>
        <end position="53"/>
    </location>
</feature>
<evidence type="ECO:0000313" key="4">
    <source>
        <dbReference type="Proteomes" id="UP000780801"/>
    </source>
</evidence>
<feature type="compositionally biased region" description="Polar residues" evidence="2">
    <location>
        <begin position="87"/>
        <end position="101"/>
    </location>
</feature>
<dbReference type="EMBL" id="JAABOA010001185">
    <property type="protein sequence ID" value="KAF9582100.1"/>
    <property type="molecule type" value="Genomic_DNA"/>
</dbReference>
<protein>
    <submittedName>
        <fullName evidence="3">Uncharacterized protein</fullName>
    </submittedName>
</protein>
<dbReference type="Proteomes" id="UP000780801">
    <property type="component" value="Unassembled WGS sequence"/>
</dbReference>
<accession>A0A9P6KEU2</accession>
<evidence type="ECO:0000256" key="2">
    <source>
        <dbReference type="SAM" id="MobiDB-lite"/>
    </source>
</evidence>
<feature type="compositionally biased region" description="Polar residues" evidence="2">
    <location>
        <begin position="67"/>
        <end position="80"/>
    </location>
</feature>
<feature type="coiled-coil region" evidence="1">
    <location>
        <begin position="149"/>
        <end position="176"/>
    </location>
</feature>
<feature type="region of interest" description="Disordered" evidence="2">
    <location>
        <begin position="1"/>
        <end position="103"/>
    </location>
</feature>
<organism evidence="3 4">
    <name type="scientific">Lunasporangiospora selenospora</name>
    <dbReference type="NCBI Taxonomy" id="979761"/>
    <lineage>
        <taxon>Eukaryota</taxon>
        <taxon>Fungi</taxon>
        <taxon>Fungi incertae sedis</taxon>
        <taxon>Mucoromycota</taxon>
        <taxon>Mortierellomycotina</taxon>
        <taxon>Mortierellomycetes</taxon>
        <taxon>Mortierellales</taxon>
        <taxon>Mortierellaceae</taxon>
        <taxon>Lunasporangiospora</taxon>
    </lineage>
</organism>
<comment type="caution">
    <text evidence="3">The sequence shown here is derived from an EMBL/GenBank/DDBJ whole genome shotgun (WGS) entry which is preliminary data.</text>
</comment>
<keyword evidence="4" id="KW-1185">Reference proteome</keyword>
<reference evidence="3" key="1">
    <citation type="journal article" date="2020" name="Fungal Divers.">
        <title>Resolving the Mortierellaceae phylogeny through synthesis of multi-gene phylogenetics and phylogenomics.</title>
        <authorList>
            <person name="Vandepol N."/>
            <person name="Liber J."/>
            <person name="Desiro A."/>
            <person name="Na H."/>
            <person name="Kennedy M."/>
            <person name="Barry K."/>
            <person name="Grigoriev I.V."/>
            <person name="Miller A.N."/>
            <person name="O'Donnell K."/>
            <person name="Stajich J.E."/>
            <person name="Bonito G."/>
        </authorList>
    </citation>
    <scope>NUCLEOTIDE SEQUENCE</scope>
    <source>
        <strain evidence="3">KOD1015</strain>
    </source>
</reference>